<dbReference type="CDD" id="cd00457">
    <property type="entry name" value="PEBP"/>
    <property type="match status" value="1"/>
</dbReference>
<dbReference type="Gene3D" id="3.90.280.10">
    <property type="entry name" value="PEBP-like"/>
    <property type="match status" value="1"/>
</dbReference>
<dbReference type="PANTHER" id="PTHR30289">
    <property type="entry name" value="UNCHARACTERIZED PROTEIN YBCL-RELATED"/>
    <property type="match status" value="1"/>
</dbReference>
<protein>
    <submittedName>
        <fullName evidence="1">Uncharacterized protein</fullName>
    </submittedName>
</protein>
<dbReference type="InterPro" id="IPR036610">
    <property type="entry name" value="PEBP-like_sf"/>
</dbReference>
<sequence>MAILHYLEFIIGRLLYPIRGHDSGQIIHCSAFKDIPEPNMTLESPEAGPSGSKLPLHCTCKAVDGKGCLPELLWTAPNCQEEVKEYVLLCEDLDPPIPFLVFHHGLIWAIPPSTTKAEAANLHPDEHAKVSRLTVAGWRFVPNILGLPYVGAGAPLGHGKHRYVFTIIALNESLKFKYPENATKKDIKRAITGKVIGWAQWTGTFEKPWPN</sequence>
<keyword evidence="2" id="KW-1185">Reference proteome</keyword>
<dbReference type="EMBL" id="LHQQ01000035">
    <property type="protein sequence ID" value="KOS46017.1"/>
    <property type="molecule type" value="Genomic_DNA"/>
</dbReference>
<accession>A0A0M8P8Z9</accession>
<dbReference type="Pfam" id="PF01161">
    <property type="entry name" value="PBP"/>
    <property type="match status" value="1"/>
</dbReference>
<dbReference type="SUPFAM" id="SSF49777">
    <property type="entry name" value="PEBP-like"/>
    <property type="match status" value="1"/>
</dbReference>
<evidence type="ECO:0000313" key="1">
    <source>
        <dbReference type="EMBL" id="KOS46017.1"/>
    </source>
</evidence>
<dbReference type="STRING" id="229535.A0A0M8P8Z9"/>
<evidence type="ECO:0000313" key="2">
    <source>
        <dbReference type="Proteomes" id="UP000037696"/>
    </source>
</evidence>
<reference evidence="1 2" key="1">
    <citation type="submission" date="2015-08" db="EMBL/GenBank/DDBJ databases">
        <title>Genome sequencing of Penicillium nordicum.</title>
        <authorList>
            <person name="Nguyen H.D."/>
            <person name="Seifert K.A."/>
        </authorList>
    </citation>
    <scope>NUCLEOTIDE SEQUENCE [LARGE SCALE GENOMIC DNA]</scope>
    <source>
        <strain evidence="1 2">DAOMC 185683</strain>
    </source>
</reference>
<name>A0A0M8P8Z9_9EURO</name>
<dbReference type="InterPro" id="IPR008914">
    <property type="entry name" value="PEBP"/>
</dbReference>
<comment type="caution">
    <text evidence="1">The sequence shown here is derived from an EMBL/GenBank/DDBJ whole genome shotgun (WGS) entry which is preliminary data.</text>
</comment>
<dbReference type="OrthoDB" id="10251855at2759"/>
<proteinExistence type="predicted"/>
<dbReference type="PANTHER" id="PTHR30289:SF13">
    <property type="entry name" value="PEBP-LIKE PROTEIN"/>
    <property type="match status" value="1"/>
</dbReference>
<organism evidence="1 2">
    <name type="scientific">Penicillium nordicum</name>
    <dbReference type="NCBI Taxonomy" id="229535"/>
    <lineage>
        <taxon>Eukaryota</taxon>
        <taxon>Fungi</taxon>
        <taxon>Dikarya</taxon>
        <taxon>Ascomycota</taxon>
        <taxon>Pezizomycotina</taxon>
        <taxon>Eurotiomycetes</taxon>
        <taxon>Eurotiomycetidae</taxon>
        <taxon>Eurotiales</taxon>
        <taxon>Aspergillaceae</taxon>
        <taxon>Penicillium</taxon>
    </lineage>
</organism>
<dbReference type="InterPro" id="IPR049556">
    <property type="entry name" value="PhiB"/>
</dbReference>
<dbReference type="AlphaFoldDB" id="A0A0M8P8Z9"/>
<dbReference type="Proteomes" id="UP000037696">
    <property type="component" value="Unassembled WGS sequence"/>
</dbReference>
<gene>
    <name evidence="1" type="ORF">ACN38_g3035</name>
</gene>